<evidence type="ECO:0008006" key="4">
    <source>
        <dbReference type="Google" id="ProtNLM"/>
    </source>
</evidence>
<evidence type="ECO:0000256" key="1">
    <source>
        <dbReference type="SAM" id="Phobius"/>
    </source>
</evidence>
<evidence type="ECO:0000313" key="2">
    <source>
        <dbReference type="EMBL" id="ODA90645.1"/>
    </source>
</evidence>
<feature type="transmembrane region" description="Helical" evidence="1">
    <location>
        <begin position="148"/>
        <end position="168"/>
    </location>
</feature>
<name>A0A1E2SLA0_LEIXY</name>
<keyword evidence="1" id="KW-0472">Membrane</keyword>
<feature type="transmembrane region" description="Helical" evidence="1">
    <location>
        <begin position="107"/>
        <end position="128"/>
    </location>
</feature>
<comment type="caution">
    <text evidence="2">The sequence shown here is derived from an EMBL/GenBank/DDBJ whole genome shotgun (WGS) entry which is preliminary data.</text>
</comment>
<dbReference type="AlphaFoldDB" id="A0A1E2SLA0"/>
<gene>
    <name evidence="2" type="ORF">ATY41_09490</name>
</gene>
<keyword evidence="1" id="KW-1133">Transmembrane helix</keyword>
<sequence length="172" mass="17768">MDTVITVRTRKARPAAVAWVGALALACLAVIVFNGPLRGEEASAAAWWLTRLLGLHPTVSGSAVLVAMDGRTLPLPVTVECAASTLVIPVLILGAVLALGESAPLRSIAVATGISVLVVLVACQLRIAAVLATTMEWGFDPGYSLGRLLTGSLVTLAGYVVALAFLLGRSRR</sequence>
<dbReference type="EMBL" id="LNZG01000009">
    <property type="protein sequence ID" value="ODA90645.1"/>
    <property type="molecule type" value="Genomic_DNA"/>
</dbReference>
<protein>
    <recommendedName>
        <fullName evidence="4">Exosortase/archaeosortase family protein</fullName>
    </recommendedName>
</protein>
<accession>A0A1E2SLA0</accession>
<evidence type="ECO:0000313" key="3">
    <source>
        <dbReference type="Proteomes" id="UP000094426"/>
    </source>
</evidence>
<keyword evidence="1" id="KW-0812">Transmembrane</keyword>
<dbReference type="Proteomes" id="UP000094426">
    <property type="component" value="Unassembled WGS sequence"/>
</dbReference>
<reference evidence="2 3" key="1">
    <citation type="submission" date="2015-11" db="EMBL/GenBank/DDBJ databases">
        <authorList>
            <person name="Zhang Y."/>
            <person name="Guo Z."/>
        </authorList>
    </citation>
    <scope>NUCLEOTIDE SEQUENCE [LARGE SCALE GENOMIC DNA]</scope>
    <source>
        <strain evidence="3">gdw1</strain>
    </source>
</reference>
<feature type="transmembrane region" description="Helical" evidence="1">
    <location>
        <begin position="77"/>
        <end position="100"/>
    </location>
</feature>
<feature type="transmembrane region" description="Helical" evidence="1">
    <location>
        <begin position="12"/>
        <end position="33"/>
    </location>
</feature>
<proteinExistence type="predicted"/>
<organism evidence="2 3">
    <name type="scientific">Leifsonia xyli subsp. xyli</name>
    <dbReference type="NCBI Taxonomy" id="59736"/>
    <lineage>
        <taxon>Bacteria</taxon>
        <taxon>Bacillati</taxon>
        <taxon>Actinomycetota</taxon>
        <taxon>Actinomycetes</taxon>
        <taxon>Micrococcales</taxon>
        <taxon>Microbacteriaceae</taxon>
        <taxon>Leifsonia</taxon>
    </lineage>
</organism>